<keyword evidence="7" id="KW-1185">Reference proteome</keyword>
<proteinExistence type="predicted"/>
<dbReference type="Pfam" id="PF09100">
    <property type="entry name" value="Qn_am_d_aIV"/>
    <property type="match status" value="1"/>
</dbReference>
<dbReference type="EMBL" id="AP018907">
    <property type="protein sequence ID" value="BBF92972.1"/>
    <property type="molecule type" value="Genomic_DNA"/>
</dbReference>
<dbReference type="Pfam" id="PF09099">
    <property type="entry name" value="Qn_am_d_aIII"/>
    <property type="match status" value="1"/>
</dbReference>
<dbReference type="SUPFAM" id="SSF69298">
    <property type="entry name" value="Quinohemoprotein amine dehydrogenase A chain, domain 3"/>
    <property type="match status" value="1"/>
</dbReference>
<dbReference type="InterPro" id="IPR036718">
    <property type="entry name" value="H-AmDH_asu_dom2_sf"/>
</dbReference>
<keyword evidence="1" id="KW-0732">Signal</keyword>
<dbReference type="SUPFAM" id="SSF81296">
    <property type="entry name" value="E set domains"/>
    <property type="match status" value="2"/>
</dbReference>
<dbReference type="InterPro" id="IPR015183">
    <property type="entry name" value="QH-AmDH_asu_dom_III"/>
</dbReference>
<gene>
    <name evidence="6" type="ORF">BLTE_16570</name>
</gene>
<sequence length="544" mass="58063">MTDLSDKPARSAPMKRRAAHACAALLGGGMIAGLATAATAAPDAAIAALIENKCGSCHEQRPDGTRPRLNAVRKSPEGWELTLHRMQQWHEVALTAEQQRTLVKYLSDTQGLAPTEAEPFRAVLERRPGHVEEIDDAELGTFCARCHTYARVGLQRRDADEWLKLVHTHVGQWPTLEYHAFSRDRDWWHVATTELPKRLAAKWPLNSAAWTEWQTHKPADLSGTWRVAGHRPGKGDYQGTLTVARIGDDRYSVRHHLVLQDGTVLDSEGEAVVYTGYEWRGSVKLDGQPVREVFRLSADGSRLEGRWFANDAVTGGDLVAVRSGKPQILAVQPGYLKAGQTTKLTVVGTDLKGNVDLGPGITVRKVESASADSVTVLAEATAAAGIGAHAVAVGSTRQADALVVYDKVAAVQVEPAYTVARVGGNGGPVPPVPAQFEAIGFLAGPDGKTGTADDVRIGVMPAAWSLADFDAEAAAMEDLKFGGKIDDTGLFTPGGAGPNPARIYSTNNAANLKVTAAVKDGAGTVEGTGQLIVTVQRWNDAPVR</sequence>
<dbReference type="AlphaFoldDB" id="A0A348G089"/>
<name>A0A348G089_9HYPH</name>
<dbReference type="InterPro" id="IPR014756">
    <property type="entry name" value="Ig_E-set"/>
</dbReference>
<dbReference type="InterPro" id="IPR015182">
    <property type="entry name" value="QH-AmDH_asu_heme-bd_dom"/>
</dbReference>
<dbReference type="InterPro" id="IPR015184">
    <property type="entry name" value="QH-AmDH_asu_dom_IV"/>
</dbReference>
<dbReference type="NCBIfam" id="TIGR03908">
    <property type="entry name" value="QH_alpha"/>
    <property type="match status" value="1"/>
</dbReference>
<dbReference type="SUPFAM" id="SSF46626">
    <property type="entry name" value="Cytochrome c"/>
    <property type="match status" value="2"/>
</dbReference>
<accession>A0A348G089</accession>
<evidence type="ECO:0000259" key="4">
    <source>
        <dbReference type="Pfam" id="PF09100"/>
    </source>
</evidence>
<reference evidence="6 7" key="1">
    <citation type="submission" date="2018-08" db="EMBL/GenBank/DDBJ databases">
        <title>Complete genome sequencing of Blastochloris tepida GI.</title>
        <authorList>
            <person name="Tsukatani Y."/>
            <person name="Mori H."/>
        </authorList>
    </citation>
    <scope>NUCLEOTIDE SEQUENCE [LARGE SCALE GENOMIC DNA]</scope>
    <source>
        <strain evidence="6 7">GI</strain>
    </source>
</reference>
<dbReference type="GO" id="GO:0020037">
    <property type="term" value="F:heme binding"/>
    <property type="evidence" value="ECO:0007669"/>
    <property type="project" value="InterPro"/>
</dbReference>
<dbReference type="KEGG" id="blag:BLTE_16570"/>
<dbReference type="InterPro" id="IPR023887">
    <property type="entry name" value="QH-AmDH_asu"/>
</dbReference>
<feature type="domain" description="Quinohemoprotein amine dehydrogenase alpha subunit" evidence="5">
    <location>
        <begin position="220"/>
        <end position="322"/>
    </location>
</feature>
<dbReference type="Pfam" id="PF14930">
    <property type="entry name" value="Qn_am_d_aII"/>
    <property type="match status" value="1"/>
</dbReference>
<evidence type="ECO:0000313" key="7">
    <source>
        <dbReference type="Proteomes" id="UP000266934"/>
    </source>
</evidence>
<dbReference type="InterPro" id="IPR009111">
    <property type="entry name" value="QH-AmDH_asu_dom2"/>
</dbReference>
<evidence type="ECO:0000259" key="3">
    <source>
        <dbReference type="Pfam" id="PF09099"/>
    </source>
</evidence>
<dbReference type="Gene3D" id="2.60.40.10">
    <property type="entry name" value="Immunoglobulins"/>
    <property type="match status" value="2"/>
</dbReference>
<feature type="domain" description="Quinohemoprotein amine dehydrogenase alpha subunit" evidence="3">
    <location>
        <begin position="325"/>
        <end position="406"/>
    </location>
</feature>
<feature type="domain" description="Quinohemoprotein amine dehydrogenase alpha subunit" evidence="4">
    <location>
        <begin position="411"/>
        <end position="543"/>
    </location>
</feature>
<evidence type="ECO:0000256" key="1">
    <source>
        <dbReference type="SAM" id="SignalP"/>
    </source>
</evidence>
<dbReference type="InterPro" id="IPR013783">
    <property type="entry name" value="Ig-like_fold"/>
</dbReference>
<organism evidence="6 7">
    <name type="scientific">Blastochloris tepida</name>
    <dbReference type="NCBI Taxonomy" id="2233851"/>
    <lineage>
        <taxon>Bacteria</taxon>
        <taxon>Pseudomonadati</taxon>
        <taxon>Pseudomonadota</taxon>
        <taxon>Alphaproteobacteria</taxon>
        <taxon>Hyphomicrobiales</taxon>
        <taxon>Blastochloridaceae</taxon>
        <taxon>Blastochloris</taxon>
    </lineage>
</organism>
<dbReference type="Gene3D" id="2.40.128.120">
    <property type="entry name" value="Quinohemoprotein amine dehydrogenase alpha subunit, domain 2"/>
    <property type="match status" value="1"/>
</dbReference>
<dbReference type="Pfam" id="PF09098">
    <property type="entry name" value="Dehyd-heme_bind"/>
    <property type="match status" value="1"/>
</dbReference>
<dbReference type="InterPro" id="IPR036909">
    <property type="entry name" value="Cyt_c-like_dom_sf"/>
</dbReference>
<feature type="chain" id="PRO_5016583189" description="Quinohemoprotein amine dehydrogenase subunit alpha" evidence="1">
    <location>
        <begin position="41"/>
        <end position="544"/>
    </location>
</feature>
<feature type="domain" description="Quinohemoprotein amine dehydrogenase alpha subunit haem binding" evidence="2">
    <location>
        <begin position="47"/>
        <end position="210"/>
    </location>
</feature>
<protein>
    <recommendedName>
        <fullName evidence="8">Quinohemoprotein amine dehydrogenase subunit alpha</fullName>
    </recommendedName>
</protein>
<dbReference type="Gene3D" id="1.10.760.10">
    <property type="entry name" value="Cytochrome c-like domain"/>
    <property type="match status" value="1"/>
</dbReference>
<evidence type="ECO:0000313" key="6">
    <source>
        <dbReference type="EMBL" id="BBF92972.1"/>
    </source>
</evidence>
<dbReference type="GO" id="GO:0009055">
    <property type="term" value="F:electron transfer activity"/>
    <property type="evidence" value="ECO:0007669"/>
    <property type="project" value="InterPro"/>
</dbReference>
<evidence type="ECO:0000259" key="2">
    <source>
        <dbReference type="Pfam" id="PF09098"/>
    </source>
</evidence>
<dbReference type="Proteomes" id="UP000266934">
    <property type="component" value="Chromosome"/>
</dbReference>
<evidence type="ECO:0000259" key="5">
    <source>
        <dbReference type="Pfam" id="PF14930"/>
    </source>
</evidence>
<evidence type="ECO:0008006" key="8">
    <source>
        <dbReference type="Google" id="ProtNLM"/>
    </source>
</evidence>
<feature type="signal peptide" evidence="1">
    <location>
        <begin position="1"/>
        <end position="40"/>
    </location>
</feature>